<dbReference type="Pfam" id="PF25673">
    <property type="entry name" value="Terminase_7"/>
    <property type="match status" value="1"/>
</dbReference>
<dbReference type="Proteomes" id="UP000321424">
    <property type="component" value="Unassembled WGS sequence"/>
</dbReference>
<name>A0A511M9S3_9NOCA</name>
<dbReference type="AlphaFoldDB" id="A0A511M9S3"/>
<sequence>MAGRRPGPAPKNPDERVRTNADPYIGGDGWTEVPNEPFDGEIPPVPEWVICSDEARMLYAELARLPQARLWGPGTWLELHLSLPAASRYLGGGSSEGLKALISAWGVGLRLTEDDLTKARIKVVAETGDDEVDDGPDAEVVSFAEERRARLTGRNRAA</sequence>
<dbReference type="EMBL" id="BJXA01000009">
    <property type="protein sequence ID" value="GEM37405.1"/>
    <property type="molecule type" value="Genomic_DNA"/>
</dbReference>
<reference evidence="2 3" key="1">
    <citation type="submission" date="2019-07" db="EMBL/GenBank/DDBJ databases">
        <title>Whole genome shotgun sequence of Nocardia ninae NBRC 108245.</title>
        <authorList>
            <person name="Hosoyama A."/>
            <person name="Uohara A."/>
            <person name="Ohji S."/>
            <person name="Ichikawa N."/>
        </authorList>
    </citation>
    <scope>NUCLEOTIDE SEQUENCE [LARGE SCALE GENOMIC DNA]</scope>
    <source>
        <strain evidence="2 3">NBRC 108245</strain>
    </source>
</reference>
<dbReference type="InterPro" id="IPR057972">
    <property type="entry name" value="Terminase_7"/>
</dbReference>
<gene>
    <name evidence="2" type="ORF">NN4_19240</name>
</gene>
<evidence type="ECO:0000256" key="1">
    <source>
        <dbReference type="SAM" id="MobiDB-lite"/>
    </source>
</evidence>
<feature type="region of interest" description="Disordered" evidence="1">
    <location>
        <begin position="1"/>
        <end position="38"/>
    </location>
</feature>
<evidence type="ECO:0000313" key="2">
    <source>
        <dbReference type="EMBL" id="GEM37405.1"/>
    </source>
</evidence>
<accession>A0A511M9S3</accession>
<proteinExistence type="predicted"/>
<comment type="caution">
    <text evidence="2">The sequence shown here is derived from an EMBL/GenBank/DDBJ whole genome shotgun (WGS) entry which is preliminary data.</text>
</comment>
<keyword evidence="3" id="KW-1185">Reference proteome</keyword>
<protein>
    <submittedName>
        <fullName evidence="2">Uncharacterized protein</fullName>
    </submittedName>
</protein>
<evidence type="ECO:0000313" key="3">
    <source>
        <dbReference type="Proteomes" id="UP000321424"/>
    </source>
</evidence>
<organism evidence="2 3">
    <name type="scientific">Nocardia ninae NBRC 108245</name>
    <dbReference type="NCBI Taxonomy" id="1210091"/>
    <lineage>
        <taxon>Bacteria</taxon>
        <taxon>Bacillati</taxon>
        <taxon>Actinomycetota</taxon>
        <taxon>Actinomycetes</taxon>
        <taxon>Mycobacteriales</taxon>
        <taxon>Nocardiaceae</taxon>
        <taxon>Nocardia</taxon>
    </lineage>
</organism>